<dbReference type="PANTHER" id="PTHR46060:SF1">
    <property type="entry name" value="MARINER MOS1 TRANSPOSASE-LIKE PROTEIN"/>
    <property type="match status" value="1"/>
</dbReference>
<protein>
    <recommendedName>
        <fullName evidence="3">Transposase</fullName>
    </recommendedName>
</protein>
<keyword evidence="2" id="KW-1185">Reference proteome</keyword>
<name>A0ABY6LQP8_9ARAC</name>
<gene>
    <name evidence="1" type="ORF">LAZ67_23000093</name>
</gene>
<reference evidence="1 2" key="1">
    <citation type="submission" date="2022-03" db="EMBL/GenBank/DDBJ databases">
        <title>A chromosomal length assembly of Cordylochernes scorpioides.</title>
        <authorList>
            <person name="Zeh D."/>
            <person name="Zeh J."/>
        </authorList>
    </citation>
    <scope>NUCLEOTIDE SEQUENCE [LARGE SCALE GENOMIC DNA]</scope>
    <source>
        <strain evidence="1">IN4F17</strain>
        <tissue evidence="1">Whole Body</tissue>
    </source>
</reference>
<dbReference type="InterPro" id="IPR052709">
    <property type="entry name" value="Transposase-MT_Hybrid"/>
</dbReference>
<proteinExistence type="predicted"/>
<dbReference type="Gene3D" id="3.30.420.10">
    <property type="entry name" value="Ribonuclease H-like superfamily/Ribonuclease H"/>
    <property type="match status" value="1"/>
</dbReference>
<accession>A0ABY6LQP8</accession>
<sequence length="229" mass="26774">MLLRCCNLCDIIFQMNKSPNDLMLFIKLGELRLLDFDSYPNFCFLKCTGNTRGLVEGWSKPLVLDRYDPGSLPALDTFFLIKNAPMTPDSCKIQPHLRVEAIYLRTVYSHSQKFYLLRRLRESIRKKRPERWISGEWLLHHDNAPAHRALSLGAFLTKNSMLTMPHPPYSPDLAPNDFFLFPRIKSVLKGHRFDTVNAIKEKSLSVLRDITSEEFSERFRNWKKERNAV</sequence>
<dbReference type="Proteomes" id="UP001235939">
    <property type="component" value="Chromosome 23"/>
</dbReference>
<dbReference type="InterPro" id="IPR036397">
    <property type="entry name" value="RNaseH_sf"/>
</dbReference>
<organism evidence="1 2">
    <name type="scientific">Cordylochernes scorpioides</name>
    <dbReference type="NCBI Taxonomy" id="51811"/>
    <lineage>
        <taxon>Eukaryota</taxon>
        <taxon>Metazoa</taxon>
        <taxon>Ecdysozoa</taxon>
        <taxon>Arthropoda</taxon>
        <taxon>Chelicerata</taxon>
        <taxon>Arachnida</taxon>
        <taxon>Pseudoscorpiones</taxon>
        <taxon>Cheliferoidea</taxon>
        <taxon>Chernetidae</taxon>
        <taxon>Cordylochernes</taxon>
    </lineage>
</organism>
<dbReference type="EMBL" id="CP092885">
    <property type="protein sequence ID" value="UYV83184.1"/>
    <property type="molecule type" value="Genomic_DNA"/>
</dbReference>
<dbReference type="PANTHER" id="PTHR46060">
    <property type="entry name" value="MARINER MOS1 TRANSPOSASE-LIKE PROTEIN"/>
    <property type="match status" value="1"/>
</dbReference>
<evidence type="ECO:0000313" key="2">
    <source>
        <dbReference type="Proteomes" id="UP001235939"/>
    </source>
</evidence>
<evidence type="ECO:0000313" key="1">
    <source>
        <dbReference type="EMBL" id="UYV83184.1"/>
    </source>
</evidence>
<evidence type="ECO:0008006" key="3">
    <source>
        <dbReference type="Google" id="ProtNLM"/>
    </source>
</evidence>